<dbReference type="Gene3D" id="1.25.40.10">
    <property type="entry name" value="Tetratricopeptide repeat domain"/>
    <property type="match status" value="1"/>
</dbReference>
<dbReference type="Proteomes" id="UP000199251">
    <property type="component" value="Unassembled WGS sequence"/>
</dbReference>
<dbReference type="Proteomes" id="UP001055171">
    <property type="component" value="Chromosome"/>
</dbReference>
<dbReference type="RefSeq" id="WP_239722483.1">
    <property type="nucleotide sequence ID" value="NZ_CP092423.2"/>
</dbReference>
<dbReference type="CDD" id="cd06170">
    <property type="entry name" value="LuxR_C_like"/>
    <property type="match status" value="1"/>
</dbReference>
<sequence>MSTPDDLAVARIAFERGDWNVSYAAFVRADAAGSMALDDLDAYATAAWRLGQGREAVRLAERVYVLMVRSDPRAAAMKALHIALEWVVRGDPNIANGWMARTRRLIAETPGSPTHGYLAYLDAIIAMAMRDADELSRRAAAMRDICARLDDPALASLSLVVQGLAAIYEARVSDGYTLIDEAILFLLAGEVGLEWAGHVYCVVLHVCHKLADRPRMQAWIDAMERWCDVNRMTPYYGVCDVHRLQLAAADADYGQLEDQLLTASVALEGINSWVCAAGYYETGEVRRLRGNSDGAMVAFAKTRGLGVDPQPGEALLKCKLGQPEAAWTDLRLALSGADTLDRMRLLWAAAGVALTRDTLDEAEQHCRELADGAVAFDTPGFRGWAAHARGAVLVRRGDDAAALVSLKTALREYRTQQWRYEMAEVYEWMALAHRGLGLDDMAAADMSTAENVYRQLGVKPSGVCDRGALGGLTRRELEVLRAIARGATNRQVAQQIFISEMTVRRHLANIYAKLGVSSRTAAVAWAYQNHIVANTH</sequence>
<accession>A0A0E4GWF9</accession>
<dbReference type="EMBL" id="CP092423">
    <property type="protein sequence ID" value="ULP43806.1"/>
    <property type="molecule type" value="Genomic_DNA"/>
</dbReference>
<reference evidence="4" key="2">
    <citation type="submission" date="2022-08" db="EMBL/GenBank/DDBJ databases">
        <title>Complete genome sequence of 14 non-tuberculosis mycobacteria type-strains.</title>
        <authorList>
            <person name="Igarashi Y."/>
            <person name="Osugi A."/>
            <person name="Mitarai S."/>
        </authorList>
    </citation>
    <scope>NUCLEOTIDE SEQUENCE</scope>
    <source>
        <strain evidence="4">ATCC 51985</strain>
    </source>
</reference>
<evidence type="ECO:0000259" key="2">
    <source>
        <dbReference type="PROSITE" id="PS50043"/>
    </source>
</evidence>
<evidence type="ECO:0000313" key="4">
    <source>
        <dbReference type="EMBL" id="ULP43806.1"/>
    </source>
</evidence>
<dbReference type="EMBL" id="CTEE01000001">
    <property type="protein sequence ID" value="CQD09450.1"/>
    <property type="molecule type" value="Genomic_DNA"/>
</dbReference>
<dbReference type="PANTHER" id="PTHR43214">
    <property type="entry name" value="TWO-COMPONENT RESPONSE REGULATOR"/>
    <property type="match status" value="1"/>
</dbReference>
<protein>
    <submittedName>
        <fullName evidence="4">Helix-turn-helix transcriptional regulator</fullName>
    </submittedName>
    <submittedName>
        <fullName evidence="3">Response regulator containing a CheY-like receiver domain and an HTH DNA-binding domain protein</fullName>
    </submittedName>
</protein>
<dbReference type="InterPro" id="IPR039420">
    <property type="entry name" value="WalR-like"/>
</dbReference>
<dbReference type="Gene3D" id="1.10.10.10">
    <property type="entry name" value="Winged helix-like DNA-binding domain superfamily/Winged helix DNA-binding domain"/>
    <property type="match status" value="1"/>
</dbReference>
<name>A0A0E4GWF9_MYCLN</name>
<gene>
    <name evidence="3" type="ORF">BN1232_01721</name>
    <name evidence="4" type="ORF">MJO58_07570</name>
</gene>
<feature type="domain" description="HTH luxR-type" evidence="2">
    <location>
        <begin position="465"/>
        <end position="530"/>
    </location>
</feature>
<dbReference type="SUPFAM" id="SSF48452">
    <property type="entry name" value="TPR-like"/>
    <property type="match status" value="1"/>
</dbReference>
<dbReference type="PANTHER" id="PTHR43214:SF43">
    <property type="entry name" value="TWO-COMPONENT RESPONSE REGULATOR"/>
    <property type="match status" value="1"/>
</dbReference>
<reference evidence="3 5" key="1">
    <citation type="submission" date="2015-03" db="EMBL/GenBank/DDBJ databases">
        <authorList>
            <person name="Urmite Genomes"/>
        </authorList>
    </citation>
    <scope>NUCLEOTIDE SEQUENCE [LARGE SCALE GENOMIC DNA]</scope>
    <source>
        <strain evidence="3 5">CSUR P1491</strain>
    </source>
</reference>
<dbReference type="InterPro" id="IPR016032">
    <property type="entry name" value="Sig_transdc_resp-reg_C-effctor"/>
</dbReference>
<evidence type="ECO:0000313" key="6">
    <source>
        <dbReference type="Proteomes" id="UP001055171"/>
    </source>
</evidence>
<dbReference type="PROSITE" id="PS50043">
    <property type="entry name" value="HTH_LUXR_2"/>
    <property type="match status" value="1"/>
</dbReference>
<dbReference type="STRING" id="141349.BN1232_01721"/>
<organism evidence="3 5">
    <name type="scientific">Mycobacterium lentiflavum</name>
    <dbReference type="NCBI Taxonomy" id="141349"/>
    <lineage>
        <taxon>Bacteria</taxon>
        <taxon>Bacillati</taxon>
        <taxon>Actinomycetota</taxon>
        <taxon>Actinomycetes</taxon>
        <taxon>Mycobacteriales</taxon>
        <taxon>Mycobacteriaceae</taxon>
        <taxon>Mycobacterium</taxon>
        <taxon>Mycobacterium simiae complex</taxon>
    </lineage>
</organism>
<dbReference type="InterPro" id="IPR000792">
    <property type="entry name" value="Tscrpt_reg_LuxR_C"/>
</dbReference>
<dbReference type="SUPFAM" id="SSF46894">
    <property type="entry name" value="C-terminal effector domain of the bipartite response regulators"/>
    <property type="match status" value="1"/>
</dbReference>
<keyword evidence="6" id="KW-1185">Reference proteome</keyword>
<dbReference type="PRINTS" id="PR00038">
    <property type="entry name" value="HTHLUXR"/>
</dbReference>
<dbReference type="InterPro" id="IPR011990">
    <property type="entry name" value="TPR-like_helical_dom_sf"/>
</dbReference>
<evidence type="ECO:0000313" key="3">
    <source>
        <dbReference type="EMBL" id="CQD09450.1"/>
    </source>
</evidence>
<dbReference type="Pfam" id="PF00196">
    <property type="entry name" value="GerE"/>
    <property type="match status" value="1"/>
</dbReference>
<proteinExistence type="predicted"/>
<dbReference type="SMART" id="SM00421">
    <property type="entry name" value="HTH_LUXR"/>
    <property type="match status" value="1"/>
</dbReference>
<dbReference type="InterPro" id="IPR036388">
    <property type="entry name" value="WH-like_DNA-bd_sf"/>
</dbReference>
<dbReference type="PROSITE" id="PS00622">
    <property type="entry name" value="HTH_LUXR_1"/>
    <property type="match status" value="1"/>
</dbReference>
<dbReference type="GO" id="GO:0006355">
    <property type="term" value="P:regulation of DNA-templated transcription"/>
    <property type="evidence" value="ECO:0007669"/>
    <property type="project" value="InterPro"/>
</dbReference>
<evidence type="ECO:0000256" key="1">
    <source>
        <dbReference type="ARBA" id="ARBA00023125"/>
    </source>
</evidence>
<dbReference type="AlphaFoldDB" id="A0A0E4GWF9"/>
<dbReference type="GO" id="GO:0003677">
    <property type="term" value="F:DNA binding"/>
    <property type="evidence" value="ECO:0007669"/>
    <property type="project" value="UniProtKB-KW"/>
</dbReference>
<evidence type="ECO:0000313" key="5">
    <source>
        <dbReference type="Proteomes" id="UP000199251"/>
    </source>
</evidence>
<keyword evidence="1 3" id="KW-0238">DNA-binding</keyword>